<dbReference type="AlphaFoldDB" id="A0A9D2DXT4"/>
<evidence type="ECO:0000313" key="1">
    <source>
        <dbReference type="EMBL" id="HIZ25031.1"/>
    </source>
</evidence>
<evidence type="ECO:0000313" key="2">
    <source>
        <dbReference type="Proteomes" id="UP000824044"/>
    </source>
</evidence>
<reference evidence="1" key="1">
    <citation type="journal article" date="2021" name="PeerJ">
        <title>Extensive microbial diversity within the chicken gut microbiome revealed by metagenomics and culture.</title>
        <authorList>
            <person name="Gilroy R."/>
            <person name="Ravi A."/>
            <person name="Getino M."/>
            <person name="Pursley I."/>
            <person name="Horton D.L."/>
            <person name="Alikhan N.F."/>
            <person name="Baker D."/>
            <person name="Gharbi K."/>
            <person name="Hall N."/>
            <person name="Watson M."/>
            <person name="Adriaenssens E.M."/>
            <person name="Foster-Nyarko E."/>
            <person name="Jarju S."/>
            <person name="Secka A."/>
            <person name="Antonio M."/>
            <person name="Oren A."/>
            <person name="Chaudhuri R.R."/>
            <person name="La Ragione R."/>
            <person name="Hildebrand F."/>
            <person name="Pallen M.J."/>
        </authorList>
    </citation>
    <scope>NUCLEOTIDE SEQUENCE</scope>
    <source>
        <strain evidence="1">CHK33-5263</strain>
    </source>
</reference>
<accession>A0A9D2DXT4</accession>
<protein>
    <submittedName>
        <fullName evidence="1">Uncharacterized protein</fullName>
    </submittedName>
</protein>
<reference evidence="1" key="2">
    <citation type="submission" date="2021-04" db="EMBL/GenBank/DDBJ databases">
        <authorList>
            <person name="Gilroy R."/>
        </authorList>
    </citation>
    <scope>NUCLEOTIDE SEQUENCE</scope>
    <source>
        <strain evidence="1">CHK33-5263</strain>
    </source>
</reference>
<dbReference type="EMBL" id="DXBS01000116">
    <property type="protein sequence ID" value="HIZ25031.1"/>
    <property type="molecule type" value="Genomic_DNA"/>
</dbReference>
<name>A0A9D2DXT4_9FIRM</name>
<proteinExistence type="predicted"/>
<gene>
    <name evidence="1" type="ORF">H9812_06140</name>
</gene>
<comment type="caution">
    <text evidence="1">The sequence shown here is derived from an EMBL/GenBank/DDBJ whole genome shotgun (WGS) entry which is preliminary data.</text>
</comment>
<organism evidence="1 2">
    <name type="scientific">Candidatus Gallimonas intestinigallinarum</name>
    <dbReference type="NCBI Taxonomy" id="2838604"/>
    <lineage>
        <taxon>Bacteria</taxon>
        <taxon>Bacillati</taxon>
        <taxon>Bacillota</taxon>
        <taxon>Clostridia</taxon>
        <taxon>Candidatus Gallimonas</taxon>
    </lineage>
</organism>
<sequence length="72" mass="7953">MPRCEKCGSAATVEIVFSTSGGLVAVPKVQRKKLFPKYSYMTGRACTDCGAVFDLRLNEPQKFKPFVNYSGK</sequence>
<dbReference type="Proteomes" id="UP000824044">
    <property type="component" value="Unassembled WGS sequence"/>
</dbReference>